<dbReference type="EMBL" id="CP002018">
    <property type="protein sequence ID" value="AEM40274.1"/>
    <property type="molecule type" value="Genomic_DNA"/>
</dbReference>
<dbReference type="GO" id="GO:0008170">
    <property type="term" value="F:N-methyltransferase activity"/>
    <property type="evidence" value="ECO:0007669"/>
    <property type="project" value="UniProtKB-ARBA"/>
</dbReference>
<keyword evidence="1" id="KW-0963">Cytoplasm</keyword>
<dbReference type="InterPro" id="IPR029063">
    <property type="entry name" value="SAM-dependent_MTases_sf"/>
</dbReference>
<gene>
    <name evidence="7" type="primary">rsmC</name>
    <name evidence="7" type="ordered locus">KVU_0435</name>
</gene>
<accession>F9YAA1</accession>
<dbReference type="GO" id="GO:0008757">
    <property type="term" value="F:S-adenosylmethionine-dependent methyltransferase activity"/>
    <property type="evidence" value="ECO:0007669"/>
    <property type="project" value="InterPro"/>
</dbReference>
<evidence type="ECO:0000313" key="8">
    <source>
        <dbReference type="Proteomes" id="UP000000692"/>
    </source>
</evidence>
<evidence type="ECO:0000313" key="7">
    <source>
        <dbReference type="EMBL" id="AEM40274.1"/>
    </source>
</evidence>
<reference evidence="7 8" key="1">
    <citation type="journal article" date="2011" name="J. Bacteriol.">
        <title>Complete genome sequence of the industrial strain Ketogulonicigenium vulgare WSH-001.</title>
        <authorList>
            <person name="Liu L."/>
            <person name="Li Y."/>
            <person name="Zhang J."/>
            <person name="Zhou Z."/>
            <person name="Liu J."/>
            <person name="Li X."/>
            <person name="Zhou J."/>
            <person name="Du G."/>
            <person name="Wang L."/>
            <person name="Chen J."/>
        </authorList>
    </citation>
    <scope>NUCLEOTIDE SEQUENCE [LARGE SCALE GENOMIC DNA]</scope>
    <source>
        <strain evidence="7 8">WSH-001</strain>
    </source>
</reference>
<dbReference type="Proteomes" id="UP000000692">
    <property type="component" value="Chromosome"/>
</dbReference>
<feature type="domain" description="Methyltransferase small" evidence="6">
    <location>
        <begin position="159"/>
        <end position="313"/>
    </location>
</feature>
<sequence length="332" mass="35694">MAQSRLTTALDSGAVSLPDGPIAVFRPAAGFDLSALPREQVVISHTFRPDYDYWRAAGYAVQEGAITAPTALVVLPRSKVQARALIAAAVATAELVLVDGQREDGIDSIWRDMRAKVPAADLSGVVKAHGRLFWLTRDQIPAGAFEDWAAPVLSEFDGFVTSAGVFSDGAVDRGSALLAAALPEKLPARIADLGAGWGYLSQAILQREGVKTVDLIEAEALALENARQNVTDARAKFTWADATQFKADKAYDAVVMNPPFHIGAKGEPALGRAFITAAQRILHPGGKLWMVANRHLPYEAILREQFHEVSELPGGDGAFKLFYAAKPVRARR</sequence>
<evidence type="ECO:0000256" key="1">
    <source>
        <dbReference type="ARBA" id="ARBA00022490"/>
    </source>
</evidence>
<dbReference type="AlphaFoldDB" id="F9YAA1"/>
<evidence type="ECO:0000256" key="3">
    <source>
        <dbReference type="ARBA" id="ARBA00022603"/>
    </source>
</evidence>
<proteinExistence type="predicted"/>
<dbReference type="Gene3D" id="3.40.50.150">
    <property type="entry name" value="Vaccinia Virus protein VP39"/>
    <property type="match status" value="1"/>
</dbReference>
<protein>
    <submittedName>
        <fullName evidence="7">Methyltransferase, putative</fullName>
    </submittedName>
</protein>
<evidence type="ECO:0000259" key="6">
    <source>
        <dbReference type="Pfam" id="PF05175"/>
    </source>
</evidence>
<evidence type="ECO:0000256" key="2">
    <source>
        <dbReference type="ARBA" id="ARBA00022552"/>
    </source>
</evidence>
<dbReference type="PROSITE" id="PS00092">
    <property type="entry name" value="N6_MTASE"/>
    <property type="match status" value="1"/>
</dbReference>
<evidence type="ECO:0000256" key="5">
    <source>
        <dbReference type="ARBA" id="ARBA00022691"/>
    </source>
</evidence>
<keyword evidence="3 7" id="KW-0489">Methyltransferase</keyword>
<dbReference type="SUPFAM" id="SSF53335">
    <property type="entry name" value="S-adenosyl-L-methionine-dependent methyltransferases"/>
    <property type="match status" value="1"/>
</dbReference>
<dbReference type="OrthoDB" id="9816072at2"/>
<keyword evidence="5" id="KW-0949">S-adenosyl-L-methionine</keyword>
<dbReference type="Pfam" id="PF05175">
    <property type="entry name" value="MTS"/>
    <property type="match status" value="1"/>
</dbReference>
<dbReference type="RefSeq" id="WP_013383708.1">
    <property type="nucleotide sequence ID" value="NC_017384.1"/>
</dbReference>
<dbReference type="GO" id="GO:0003676">
    <property type="term" value="F:nucleic acid binding"/>
    <property type="evidence" value="ECO:0007669"/>
    <property type="project" value="InterPro"/>
</dbReference>
<keyword evidence="2" id="KW-0698">rRNA processing</keyword>
<dbReference type="CDD" id="cd02440">
    <property type="entry name" value="AdoMet_MTases"/>
    <property type="match status" value="1"/>
</dbReference>
<dbReference type="HOGENOM" id="CLU_049581_1_0_5"/>
<dbReference type="PANTHER" id="PTHR47816">
    <property type="entry name" value="RIBOSOMAL RNA SMALL SUBUNIT METHYLTRANSFERASE C"/>
    <property type="match status" value="1"/>
</dbReference>
<dbReference type="InterPro" id="IPR046977">
    <property type="entry name" value="RsmC/RlmG"/>
</dbReference>
<keyword evidence="4 7" id="KW-0808">Transferase</keyword>
<dbReference type="eggNOG" id="COG2813">
    <property type="taxonomic scope" value="Bacteria"/>
</dbReference>
<dbReference type="KEGG" id="kvl:KVU_0435"/>
<organism evidence="7 8">
    <name type="scientific">Ketogulonicigenium vulgare (strain WSH-001)</name>
    <dbReference type="NCBI Taxonomy" id="759362"/>
    <lineage>
        <taxon>Bacteria</taxon>
        <taxon>Pseudomonadati</taxon>
        <taxon>Pseudomonadota</taxon>
        <taxon>Alphaproteobacteria</taxon>
        <taxon>Rhodobacterales</taxon>
        <taxon>Roseobacteraceae</taxon>
        <taxon>Ketogulonicigenium</taxon>
    </lineage>
</organism>
<dbReference type="PANTHER" id="PTHR47816:SF4">
    <property type="entry name" value="RIBOSOMAL RNA SMALL SUBUNIT METHYLTRANSFERASE C"/>
    <property type="match status" value="1"/>
</dbReference>
<dbReference type="InterPro" id="IPR007848">
    <property type="entry name" value="Small_mtfrase_dom"/>
</dbReference>
<keyword evidence="8" id="KW-1185">Reference proteome</keyword>
<dbReference type="GO" id="GO:0032259">
    <property type="term" value="P:methylation"/>
    <property type="evidence" value="ECO:0007669"/>
    <property type="project" value="UniProtKB-KW"/>
</dbReference>
<dbReference type="InterPro" id="IPR002052">
    <property type="entry name" value="DNA_methylase_N6_adenine_CS"/>
</dbReference>
<name>F9YAA1_KETVW</name>
<evidence type="ECO:0000256" key="4">
    <source>
        <dbReference type="ARBA" id="ARBA00022679"/>
    </source>
</evidence>
<dbReference type="GO" id="GO:0006364">
    <property type="term" value="P:rRNA processing"/>
    <property type="evidence" value="ECO:0007669"/>
    <property type="project" value="UniProtKB-KW"/>
</dbReference>